<proteinExistence type="predicted"/>
<dbReference type="Gene3D" id="3.30.565.10">
    <property type="entry name" value="Histidine kinase-like ATPase, C-terminal domain"/>
    <property type="match status" value="1"/>
</dbReference>
<comment type="caution">
    <text evidence="2">The sequence shown here is derived from an EMBL/GenBank/DDBJ whole genome shotgun (WGS) entry which is preliminary data.</text>
</comment>
<dbReference type="Pfam" id="PF02518">
    <property type="entry name" value="HATPase_c"/>
    <property type="match status" value="1"/>
</dbReference>
<dbReference type="Proteomes" id="UP000587760">
    <property type="component" value="Unassembled WGS sequence"/>
</dbReference>
<dbReference type="RefSeq" id="WP_184748682.1">
    <property type="nucleotide sequence ID" value="NZ_JACHGJ010000012.1"/>
</dbReference>
<name>A0A841RAN3_9SPIO</name>
<evidence type="ECO:0000313" key="2">
    <source>
        <dbReference type="EMBL" id="MBB6482444.1"/>
    </source>
</evidence>
<feature type="domain" description="Histidine kinase/HSP90-like ATPase" evidence="1">
    <location>
        <begin position="42"/>
        <end position="136"/>
    </location>
</feature>
<evidence type="ECO:0000313" key="3">
    <source>
        <dbReference type="Proteomes" id="UP000587760"/>
    </source>
</evidence>
<dbReference type="SUPFAM" id="SSF55874">
    <property type="entry name" value="ATPase domain of HSP90 chaperone/DNA topoisomerase II/histidine kinase"/>
    <property type="match status" value="1"/>
</dbReference>
<gene>
    <name evidence="2" type="ORF">HNR50_004143</name>
</gene>
<protein>
    <submittedName>
        <fullName evidence="2">Anti-sigma regulatory factor (Ser/Thr protein kinase)</fullName>
    </submittedName>
</protein>
<organism evidence="2 3">
    <name type="scientific">Spirochaeta isovalerica</name>
    <dbReference type="NCBI Taxonomy" id="150"/>
    <lineage>
        <taxon>Bacteria</taxon>
        <taxon>Pseudomonadati</taxon>
        <taxon>Spirochaetota</taxon>
        <taxon>Spirochaetia</taxon>
        <taxon>Spirochaetales</taxon>
        <taxon>Spirochaetaceae</taxon>
        <taxon>Spirochaeta</taxon>
    </lineage>
</organism>
<dbReference type="EMBL" id="JACHGJ010000012">
    <property type="protein sequence ID" value="MBB6482444.1"/>
    <property type="molecule type" value="Genomic_DNA"/>
</dbReference>
<dbReference type="InterPro" id="IPR003594">
    <property type="entry name" value="HATPase_dom"/>
</dbReference>
<evidence type="ECO:0000259" key="1">
    <source>
        <dbReference type="Pfam" id="PF02518"/>
    </source>
</evidence>
<sequence>MEFHFDVCGEDYSMAGSASGAIKKKLNQLGLPALIVRKTAIVMYEAEINMVIHAGGGVVDVTITPEVITIILKDEGPGIPDIDKAMEAGYSTASDKARELGFGAGMGLPNIQKNSDGLTIESEVGKGTTVTIVVKLK</sequence>
<accession>A0A841RAN3</accession>
<dbReference type="AlphaFoldDB" id="A0A841RAN3"/>
<dbReference type="InterPro" id="IPR036890">
    <property type="entry name" value="HATPase_C_sf"/>
</dbReference>
<reference evidence="2 3" key="1">
    <citation type="submission" date="2020-08" db="EMBL/GenBank/DDBJ databases">
        <title>Genomic Encyclopedia of Type Strains, Phase IV (KMG-IV): sequencing the most valuable type-strain genomes for metagenomic binning, comparative biology and taxonomic classification.</title>
        <authorList>
            <person name="Goeker M."/>
        </authorList>
    </citation>
    <scope>NUCLEOTIDE SEQUENCE [LARGE SCALE GENOMIC DNA]</scope>
    <source>
        <strain evidence="2 3">DSM 2461</strain>
    </source>
</reference>
<keyword evidence="3" id="KW-1185">Reference proteome</keyword>